<sequence length="264" mass="27446">MRPAGRVVRRPPRGPVRPRPVADLAPELHVRHAVVAGVHPPVYGGGAEAGGRRRYLLRGEPAREAAPDGRELGGGALLGLVYPGSARRELGVGCLLRPPGAVEHPGPPRAAVAPPVRAAVAAPRPCGEPGAGPREVLGRGLAVARARRGDVAVRRHLPGHGRGRPAELRGDLAGASVAVEHSLDRVPLVPREPPVRPSGRSRSGHAGLPPSRAGGFRPLWGCLPGFAPQDSAQRVALSPEAVAMKMTIKGRQAVIEIIANCIDI</sequence>
<dbReference type="EMBL" id="CACRTW010000019">
    <property type="protein sequence ID" value="VYT98299.1"/>
    <property type="molecule type" value="Genomic_DNA"/>
</dbReference>
<feature type="region of interest" description="Disordered" evidence="1">
    <location>
        <begin position="1"/>
        <end position="21"/>
    </location>
</feature>
<protein>
    <submittedName>
        <fullName evidence="2">Uncharacterized protein</fullName>
    </submittedName>
</protein>
<reference evidence="2" key="1">
    <citation type="submission" date="2019-11" db="EMBL/GenBank/DDBJ databases">
        <authorList>
            <person name="Feng L."/>
        </authorList>
    </citation>
    <scope>NUCLEOTIDE SEQUENCE</scope>
    <source>
        <strain evidence="2">CaerofaciensLFYP39</strain>
    </source>
</reference>
<name>A0A6N3B0S7_9ACTN</name>
<evidence type="ECO:0000313" key="2">
    <source>
        <dbReference type="EMBL" id="VYT98299.1"/>
    </source>
</evidence>
<proteinExistence type="predicted"/>
<dbReference type="AlphaFoldDB" id="A0A6N3B0S7"/>
<gene>
    <name evidence="2" type="ORF">CALFYP39_01113</name>
</gene>
<evidence type="ECO:0000256" key="1">
    <source>
        <dbReference type="SAM" id="MobiDB-lite"/>
    </source>
</evidence>
<organism evidence="2">
    <name type="scientific">Collinsella aerofaciens</name>
    <dbReference type="NCBI Taxonomy" id="74426"/>
    <lineage>
        <taxon>Bacteria</taxon>
        <taxon>Bacillati</taxon>
        <taxon>Actinomycetota</taxon>
        <taxon>Coriobacteriia</taxon>
        <taxon>Coriobacteriales</taxon>
        <taxon>Coriobacteriaceae</taxon>
        <taxon>Collinsella</taxon>
    </lineage>
</organism>
<feature type="region of interest" description="Disordered" evidence="1">
    <location>
        <begin position="188"/>
        <end position="211"/>
    </location>
</feature>
<accession>A0A6N3B0S7</accession>